<reference evidence="2" key="2">
    <citation type="submission" date="2011-02" db="EMBL/GenBank/DDBJ databases">
        <title>The complete genome of Pedobacter saltans DSM 12145.</title>
        <authorList>
            <consortium name="US DOE Joint Genome Institute (JGI-PGF)"/>
            <person name="Lucas S."/>
            <person name="Copeland A."/>
            <person name="Lapidus A."/>
            <person name="Bruce D."/>
            <person name="Goodwin L."/>
            <person name="Pitluck S."/>
            <person name="Kyrpides N."/>
            <person name="Mavromatis K."/>
            <person name="Pagani I."/>
            <person name="Ivanova N."/>
            <person name="Ovchinnikova G."/>
            <person name="Lu M."/>
            <person name="Detter J.C."/>
            <person name="Han C."/>
            <person name="Land M."/>
            <person name="Hauser L."/>
            <person name="Markowitz V."/>
            <person name="Cheng J.-F."/>
            <person name="Hugenholtz P."/>
            <person name="Woyke T."/>
            <person name="Wu D."/>
            <person name="Tindall B."/>
            <person name="Pomrenke H.G."/>
            <person name="Brambilla E."/>
            <person name="Klenk H.-P."/>
            <person name="Eisen J.A."/>
        </authorList>
    </citation>
    <scope>NUCLEOTIDE SEQUENCE [LARGE SCALE GENOMIC DNA]</scope>
    <source>
        <strain evidence="2">ATCC 51119 / DSM 12145 / JCM 21818 / LMG 10337 / NBRC 100064 / NCIMB 13643</strain>
    </source>
</reference>
<proteinExistence type="predicted"/>
<dbReference type="KEGG" id="psn:Pedsa_0547"/>
<dbReference type="AlphaFoldDB" id="F0S7A2"/>
<dbReference type="SUPFAM" id="SSF52540">
    <property type="entry name" value="P-loop containing nucleoside triphosphate hydrolases"/>
    <property type="match status" value="1"/>
</dbReference>
<organism evidence="1 2">
    <name type="scientific">Pseudopedobacter saltans (strain ATCC 51119 / DSM 12145 / JCM 21818 / CCUG 39354 / LMG 10337 / NBRC 100064 / NCIMB 13643)</name>
    <name type="common">Pedobacter saltans</name>
    <dbReference type="NCBI Taxonomy" id="762903"/>
    <lineage>
        <taxon>Bacteria</taxon>
        <taxon>Pseudomonadati</taxon>
        <taxon>Bacteroidota</taxon>
        <taxon>Sphingobacteriia</taxon>
        <taxon>Sphingobacteriales</taxon>
        <taxon>Sphingobacteriaceae</taxon>
        <taxon>Pseudopedobacter</taxon>
    </lineage>
</organism>
<dbReference type="STRING" id="762903.Pedsa_0547"/>
<dbReference type="Gene3D" id="3.40.50.300">
    <property type="entry name" value="P-loop containing nucleotide triphosphate hydrolases"/>
    <property type="match status" value="1"/>
</dbReference>
<dbReference type="EMBL" id="CP002545">
    <property type="protein sequence ID" value="ADY51127.1"/>
    <property type="molecule type" value="Genomic_DNA"/>
</dbReference>
<sequence length="610" mass="71085">MDWELIKQNISKEIGATINTIDPAFDIDACLTLYYKILNFQISIPTKNDLNGLEQVITETIKEIYVDGLSKETSIGLFCKNFEQFIKKIYYILEEGEFIDEKNRLDPNKLQALTPFLDSLNKIRPIYIGEKNSEVYDIEIAKLKDGVPLFKVNKDTGLKMYKRLYPSSLNFDSYSDLNDKTLNDKYQSTFLLHLIKAVILKNEQSHQAPNRSRLENLGNLSSTLIAELWIINFLKKELSIIIKKDNYKKKDFDDYINTEINRVKKQNSKFVSLNLKQLSDKSSKINSGFIEDLLPLNRNRMRILGQGGSGKTTTLEFLVYRDSIKWKENPTSSKIPVIIALANLSATQTIIDSIAKKLNIGLEDVEELLETNELNLFLDGLNEIVENRESKKRKLQEIANIIEEYPDLSIILTDRFEFDSYQNNMFNIPTYIIQKLDKSQINEFVEKYCNYSSEQTTLVLEVINSKSRIHELLMRPLILTRAIEIIKIDNDLPEKEGQIIEKFIDILLRREKDEKKDPLLNINSFKLLLSFAANEIYHKHRTNASIHEFSFNKMLVEGAEKYGLEKFNAGYISRIGYELDILLKSDDLFQFYHQSYFEFFCSNYLKYEIR</sequence>
<dbReference type="OrthoDB" id="720896at2"/>
<accession>F0S7A2</accession>
<protein>
    <recommendedName>
        <fullName evidence="3">NACHT domain-containing protein</fullName>
    </recommendedName>
</protein>
<gene>
    <name evidence="1" type="ordered locus">Pedsa_0547</name>
</gene>
<evidence type="ECO:0008006" key="3">
    <source>
        <dbReference type="Google" id="ProtNLM"/>
    </source>
</evidence>
<dbReference type="Proteomes" id="UP000000310">
    <property type="component" value="Chromosome"/>
</dbReference>
<name>F0S7A2_PSESL</name>
<dbReference type="HOGENOM" id="CLU_447498_0_0_10"/>
<evidence type="ECO:0000313" key="2">
    <source>
        <dbReference type="Proteomes" id="UP000000310"/>
    </source>
</evidence>
<dbReference type="RefSeq" id="WP_013631630.1">
    <property type="nucleotide sequence ID" value="NC_015177.1"/>
</dbReference>
<dbReference type="InterPro" id="IPR027417">
    <property type="entry name" value="P-loop_NTPase"/>
</dbReference>
<dbReference type="eggNOG" id="COG5635">
    <property type="taxonomic scope" value="Bacteria"/>
</dbReference>
<keyword evidence="2" id="KW-1185">Reference proteome</keyword>
<evidence type="ECO:0000313" key="1">
    <source>
        <dbReference type="EMBL" id="ADY51127.1"/>
    </source>
</evidence>
<reference evidence="1 2" key="1">
    <citation type="journal article" date="2011" name="Stand. Genomic Sci.">
        <title>Complete genome sequence of the gliding, heparinolytic Pedobacter saltans type strain (113).</title>
        <authorList>
            <person name="Liolios K."/>
            <person name="Sikorski J."/>
            <person name="Lu M."/>
            <person name="Nolan M."/>
            <person name="Lapidus A."/>
            <person name="Lucas S."/>
            <person name="Hammon N."/>
            <person name="Deshpande S."/>
            <person name="Cheng J.F."/>
            <person name="Tapia R."/>
            <person name="Han C."/>
            <person name="Goodwin L."/>
            <person name="Pitluck S."/>
            <person name="Huntemann M."/>
            <person name="Ivanova N."/>
            <person name="Pagani I."/>
            <person name="Mavromatis K."/>
            <person name="Ovchinikova G."/>
            <person name="Pati A."/>
            <person name="Chen A."/>
            <person name="Palaniappan K."/>
            <person name="Land M."/>
            <person name="Hauser L."/>
            <person name="Brambilla E.M."/>
            <person name="Kotsyurbenko O."/>
            <person name="Rohde M."/>
            <person name="Tindall B.J."/>
            <person name="Abt B."/>
            <person name="Goker M."/>
            <person name="Detter J.C."/>
            <person name="Woyke T."/>
            <person name="Bristow J."/>
            <person name="Eisen J.A."/>
            <person name="Markowitz V."/>
            <person name="Hugenholtz P."/>
            <person name="Klenk H.P."/>
            <person name="Kyrpides N.C."/>
        </authorList>
    </citation>
    <scope>NUCLEOTIDE SEQUENCE [LARGE SCALE GENOMIC DNA]</scope>
    <source>
        <strain evidence="2">ATCC 51119 / DSM 12145 / JCM 21818 / LMG 10337 / NBRC 100064 / NCIMB 13643</strain>
    </source>
</reference>